<dbReference type="GO" id="GO:0051782">
    <property type="term" value="P:negative regulation of cell division"/>
    <property type="evidence" value="ECO:0007669"/>
    <property type="project" value="TreeGrafter"/>
</dbReference>
<sequence>MDREKQLALFEKGVGYKKIPYIAVGGGKGGVGKTFVTYLLAKRLSQRGRVLVLDADMGLPDFYILSGVKPYRYLEDYFEGRATLDEITTKVEENFYLISPRSGNDYLLNLDPKKAQELLNKLDEFIVGSYDYFLIDLGAGIHKINQLIFALVDYPLLVLIPNIMSIIDAYGVVKTVFQNYRRTYFYAIVNQVREKGEYRKTVSVLEKSAKSFHKNIHVEGVGFIPYTPSVAQGEIPKKLYDSADEILSNLFKGGYKKETKEGFWSKIASLFGRK</sequence>
<dbReference type="EMBL" id="DQVE01000002">
    <property type="protein sequence ID" value="HIP97814.1"/>
    <property type="molecule type" value="Genomic_DNA"/>
</dbReference>
<accession>A0A9D0YNU5</accession>
<protein>
    <recommendedName>
        <fullName evidence="3">CobQ/CobB/MinD/ParA nucleotide binding domain-containing protein</fullName>
    </recommendedName>
</protein>
<dbReference type="GO" id="GO:0016887">
    <property type="term" value="F:ATP hydrolysis activity"/>
    <property type="evidence" value="ECO:0007669"/>
    <property type="project" value="TreeGrafter"/>
</dbReference>
<dbReference type="InterPro" id="IPR002586">
    <property type="entry name" value="CobQ/CobB/MinD/ParA_Nub-bd_dom"/>
</dbReference>
<gene>
    <name evidence="4" type="ORF">EYH37_00370</name>
</gene>
<organism evidence="4 5">
    <name type="scientific">Aquifex aeolicus</name>
    <dbReference type="NCBI Taxonomy" id="63363"/>
    <lineage>
        <taxon>Bacteria</taxon>
        <taxon>Pseudomonadati</taxon>
        <taxon>Aquificota</taxon>
        <taxon>Aquificia</taxon>
        <taxon>Aquificales</taxon>
        <taxon>Aquificaceae</taxon>
        <taxon>Aquifex</taxon>
    </lineage>
</organism>
<dbReference type="InterPro" id="IPR027417">
    <property type="entry name" value="P-loop_NTPase"/>
</dbReference>
<dbReference type="PANTHER" id="PTHR43384:SF4">
    <property type="entry name" value="CELLULOSE BIOSYNTHESIS PROTEIN BCSQ-RELATED"/>
    <property type="match status" value="1"/>
</dbReference>
<dbReference type="Pfam" id="PF01656">
    <property type="entry name" value="CbiA"/>
    <property type="match status" value="1"/>
</dbReference>
<evidence type="ECO:0000313" key="4">
    <source>
        <dbReference type="EMBL" id="HIP97814.1"/>
    </source>
</evidence>
<reference evidence="4" key="1">
    <citation type="journal article" date="2020" name="ISME J.">
        <title>Gammaproteobacteria mediating utilization of methyl-, sulfur- and petroleum organic compounds in deep ocean hydrothermal plumes.</title>
        <authorList>
            <person name="Zhou Z."/>
            <person name="Liu Y."/>
            <person name="Pan J."/>
            <person name="Cron B.R."/>
            <person name="Toner B.M."/>
            <person name="Anantharaman K."/>
            <person name="Breier J.A."/>
            <person name="Dick G.J."/>
            <person name="Li M."/>
        </authorList>
    </citation>
    <scope>NUCLEOTIDE SEQUENCE</scope>
    <source>
        <strain evidence="4">SZUA-1501</strain>
    </source>
</reference>
<dbReference type="AlphaFoldDB" id="A0A9D0YNU5"/>
<dbReference type="PANTHER" id="PTHR43384">
    <property type="entry name" value="SEPTUM SITE-DETERMINING PROTEIN MIND HOMOLOG, CHLOROPLASTIC-RELATED"/>
    <property type="match status" value="1"/>
</dbReference>
<feature type="domain" description="CobQ/CobB/MinD/ParA nucleotide binding" evidence="3">
    <location>
        <begin position="22"/>
        <end position="232"/>
    </location>
</feature>
<comment type="caution">
    <text evidence="4">The sequence shown here is derived from an EMBL/GenBank/DDBJ whole genome shotgun (WGS) entry which is preliminary data.</text>
</comment>
<evidence type="ECO:0000313" key="5">
    <source>
        <dbReference type="Proteomes" id="UP000606463"/>
    </source>
</evidence>
<dbReference type="SUPFAM" id="SSF52540">
    <property type="entry name" value="P-loop containing nucleoside triphosphate hydrolases"/>
    <property type="match status" value="1"/>
</dbReference>
<dbReference type="Gene3D" id="3.40.50.300">
    <property type="entry name" value="P-loop containing nucleotide triphosphate hydrolases"/>
    <property type="match status" value="1"/>
</dbReference>
<keyword evidence="2" id="KW-0067">ATP-binding</keyword>
<name>A0A9D0YNU5_AQUAO</name>
<dbReference type="InterPro" id="IPR050625">
    <property type="entry name" value="ParA/MinD_ATPase"/>
</dbReference>
<keyword evidence="1" id="KW-0547">Nucleotide-binding</keyword>
<proteinExistence type="predicted"/>
<evidence type="ECO:0000256" key="1">
    <source>
        <dbReference type="ARBA" id="ARBA00022741"/>
    </source>
</evidence>
<dbReference type="GO" id="GO:0009898">
    <property type="term" value="C:cytoplasmic side of plasma membrane"/>
    <property type="evidence" value="ECO:0007669"/>
    <property type="project" value="TreeGrafter"/>
</dbReference>
<dbReference type="Proteomes" id="UP000606463">
    <property type="component" value="Unassembled WGS sequence"/>
</dbReference>
<dbReference type="GO" id="GO:0005829">
    <property type="term" value="C:cytosol"/>
    <property type="evidence" value="ECO:0007669"/>
    <property type="project" value="TreeGrafter"/>
</dbReference>
<evidence type="ECO:0000259" key="3">
    <source>
        <dbReference type="Pfam" id="PF01656"/>
    </source>
</evidence>
<evidence type="ECO:0000256" key="2">
    <source>
        <dbReference type="ARBA" id="ARBA00022840"/>
    </source>
</evidence>
<dbReference type="GO" id="GO:0005524">
    <property type="term" value="F:ATP binding"/>
    <property type="evidence" value="ECO:0007669"/>
    <property type="project" value="UniProtKB-KW"/>
</dbReference>